<protein>
    <submittedName>
        <fullName evidence="2">Uncharacterized protein</fullName>
    </submittedName>
</protein>
<organism evidence="2 3">
    <name type="scientific">Streptomyces milbemycinicus</name>
    <dbReference type="NCBI Taxonomy" id="476552"/>
    <lineage>
        <taxon>Bacteria</taxon>
        <taxon>Bacillati</taxon>
        <taxon>Actinomycetota</taxon>
        <taxon>Actinomycetes</taxon>
        <taxon>Kitasatosporales</taxon>
        <taxon>Streptomycetaceae</taxon>
        <taxon>Streptomyces</taxon>
    </lineage>
</organism>
<evidence type="ECO:0000313" key="3">
    <source>
        <dbReference type="Proteomes" id="UP001620295"/>
    </source>
</evidence>
<evidence type="ECO:0000313" key="2">
    <source>
        <dbReference type="EMBL" id="MFK4267957.1"/>
    </source>
</evidence>
<gene>
    <name evidence="2" type="ORF">ACI2L5_23905</name>
</gene>
<dbReference type="Proteomes" id="UP001620295">
    <property type="component" value="Unassembled WGS sequence"/>
</dbReference>
<name>A0ABW8LPY6_9ACTN</name>
<dbReference type="RefSeq" id="WP_358630001.1">
    <property type="nucleotide sequence ID" value="NZ_JBFAEV010000002.1"/>
</dbReference>
<reference evidence="2 3" key="1">
    <citation type="submission" date="2024-11" db="EMBL/GenBank/DDBJ databases">
        <title>The Natural Products Discovery Center: Release of the First 8490 Sequenced Strains for Exploring Actinobacteria Biosynthetic Diversity.</title>
        <authorList>
            <person name="Kalkreuter E."/>
            <person name="Kautsar S.A."/>
            <person name="Yang D."/>
            <person name="Bader C.D."/>
            <person name="Teijaro C.N."/>
            <person name="Fluegel L."/>
            <person name="Davis C.M."/>
            <person name="Simpson J.R."/>
            <person name="Lauterbach L."/>
            <person name="Steele A.D."/>
            <person name="Gui C."/>
            <person name="Meng S."/>
            <person name="Li G."/>
            <person name="Viehrig K."/>
            <person name="Ye F."/>
            <person name="Su P."/>
            <person name="Kiefer A.F."/>
            <person name="Nichols A."/>
            <person name="Cepeda A.J."/>
            <person name="Yan W."/>
            <person name="Fan B."/>
            <person name="Jiang Y."/>
            <person name="Adhikari A."/>
            <person name="Zheng C.-J."/>
            <person name="Schuster L."/>
            <person name="Cowan T.M."/>
            <person name="Smanski M.J."/>
            <person name="Chevrette M.G."/>
            <person name="De Carvalho L.P.S."/>
            <person name="Shen B."/>
        </authorList>
    </citation>
    <scope>NUCLEOTIDE SEQUENCE [LARGE SCALE GENOMIC DNA]</scope>
    <source>
        <strain evidence="2 3">NPDC020863</strain>
    </source>
</reference>
<dbReference type="EMBL" id="JBJDQH010000008">
    <property type="protein sequence ID" value="MFK4267957.1"/>
    <property type="molecule type" value="Genomic_DNA"/>
</dbReference>
<accession>A0ABW8LPY6</accession>
<keyword evidence="1" id="KW-0732">Signal</keyword>
<proteinExistence type="predicted"/>
<comment type="caution">
    <text evidence="2">The sequence shown here is derived from an EMBL/GenBank/DDBJ whole genome shotgun (WGS) entry which is preliminary data.</text>
</comment>
<feature type="signal peptide" evidence="1">
    <location>
        <begin position="1"/>
        <end position="20"/>
    </location>
</feature>
<sequence>MRTKKIVQGGISALTMAAFAVTMAPGSAQAIDWDHGPMRDGGKAAAAYFEESGDHVKVCDTKSDGKKAWVNVFDHMTGKFLYSLTDTTNDGKCSYRHASDGGVYNLPENHDIGFSVSKEPSDNSDSEYYVYFNDH</sequence>
<evidence type="ECO:0000256" key="1">
    <source>
        <dbReference type="SAM" id="SignalP"/>
    </source>
</evidence>
<keyword evidence="3" id="KW-1185">Reference proteome</keyword>
<feature type="chain" id="PRO_5046717001" evidence="1">
    <location>
        <begin position="21"/>
        <end position="135"/>
    </location>
</feature>